<evidence type="ECO:0000313" key="3">
    <source>
        <dbReference type="EMBL" id="EPY37149.1"/>
    </source>
</evidence>
<protein>
    <submittedName>
        <fullName evidence="3">ATPase domain protein</fullName>
    </submittedName>
</protein>
<dbReference type="PANTHER" id="PTHR23077:SF196">
    <property type="entry name" value="ATPASE, PUTATIVE-RELATED"/>
    <property type="match status" value="1"/>
</dbReference>
<accession>S9V7X8</accession>
<evidence type="ECO:0000313" key="4">
    <source>
        <dbReference type="Proteomes" id="UP000015354"/>
    </source>
</evidence>
<reference evidence="3 4" key="1">
    <citation type="journal article" date="2013" name="PLoS ONE">
        <title>Predicting the Proteins of Angomonas deanei, Strigomonas culicis and Their Respective Endosymbionts Reveals New Aspects of the Trypanosomatidae Family.</title>
        <authorList>
            <person name="Motta M.C."/>
            <person name="Martins A.C."/>
            <person name="de Souza S.S."/>
            <person name="Catta-Preta C.M."/>
            <person name="Silva R."/>
            <person name="Klein C.C."/>
            <person name="de Almeida L.G."/>
            <person name="de Lima Cunha O."/>
            <person name="Ciapina L.P."/>
            <person name="Brocchi M."/>
            <person name="Colabardini A.C."/>
            <person name="de Araujo Lima B."/>
            <person name="Machado C.R."/>
            <person name="de Almeida Soares C.M."/>
            <person name="Probst C.M."/>
            <person name="de Menezes C.B."/>
            <person name="Thompson C.E."/>
            <person name="Bartholomeu D.C."/>
            <person name="Gradia D.F."/>
            <person name="Pavoni D.P."/>
            <person name="Grisard E.C."/>
            <person name="Fantinatti-Garboggini F."/>
            <person name="Marchini F.K."/>
            <person name="Rodrigues-Luiz G.F."/>
            <person name="Wagner G."/>
            <person name="Goldman G.H."/>
            <person name="Fietto J.L."/>
            <person name="Elias M.C."/>
            <person name="Goldman M.H."/>
            <person name="Sagot M.F."/>
            <person name="Pereira M."/>
            <person name="Stoco P.H."/>
            <person name="de Mendonca-Neto R.P."/>
            <person name="Teixeira S.M."/>
            <person name="Maciel T.E."/>
            <person name="de Oliveira Mendes T.A."/>
            <person name="Urmenyi T.P."/>
            <person name="de Souza W."/>
            <person name="Schenkman S."/>
            <person name="de Vasconcelos A.T."/>
        </authorList>
    </citation>
    <scope>NUCLEOTIDE SEQUENCE [LARGE SCALE GENOMIC DNA]</scope>
</reference>
<dbReference type="GO" id="GO:0016887">
    <property type="term" value="F:ATP hydrolysis activity"/>
    <property type="evidence" value="ECO:0007669"/>
    <property type="project" value="InterPro"/>
</dbReference>
<feature type="domain" description="AAA+ ATPase" evidence="2">
    <location>
        <begin position="291"/>
        <end position="436"/>
    </location>
</feature>
<dbReference type="Proteomes" id="UP000015354">
    <property type="component" value="Unassembled WGS sequence"/>
</dbReference>
<keyword evidence="1" id="KW-0547">Nucleotide-binding</keyword>
<dbReference type="Gene3D" id="3.40.50.300">
    <property type="entry name" value="P-loop containing nucleotide triphosphate hydrolases"/>
    <property type="match status" value="1"/>
</dbReference>
<dbReference type="Pfam" id="PF00004">
    <property type="entry name" value="AAA"/>
    <property type="match status" value="1"/>
</dbReference>
<keyword evidence="1" id="KW-0067">ATP-binding</keyword>
<comment type="similarity">
    <text evidence="1">Belongs to the AAA ATPase family.</text>
</comment>
<proteinExistence type="inferred from homology"/>
<dbReference type="InterPro" id="IPR027417">
    <property type="entry name" value="P-loop_NTPase"/>
</dbReference>
<evidence type="ECO:0000259" key="2">
    <source>
        <dbReference type="SMART" id="SM00382"/>
    </source>
</evidence>
<dbReference type="SMART" id="SM00382">
    <property type="entry name" value="AAA"/>
    <property type="match status" value="1"/>
</dbReference>
<dbReference type="FunFam" id="3.40.50.300:FF:003013">
    <property type="entry name" value="ATPase domain protein, putative"/>
    <property type="match status" value="1"/>
</dbReference>
<dbReference type="PANTHER" id="PTHR23077">
    <property type="entry name" value="AAA-FAMILY ATPASE"/>
    <property type="match status" value="1"/>
</dbReference>
<dbReference type="AlphaFoldDB" id="S9V7X8"/>
<dbReference type="EMBL" id="ATMH01000148">
    <property type="protein sequence ID" value="EPY37149.1"/>
    <property type="molecule type" value="Genomic_DNA"/>
</dbReference>
<comment type="caution">
    <text evidence="3">The sequence shown here is derived from an EMBL/GenBank/DDBJ whole genome shotgun (WGS) entry which is preliminary data.</text>
</comment>
<dbReference type="OrthoDB" id="10251412at2759"/>
<gene>
    <name evidence="3" type="ORF">STCU_00148</name>
</gene>
<dbReference type="InterPro" id="IPR003959">
    <property type="entry name" value="ATPase_AAA_core"/>
</dbReference>
<dbReference type="PROSITE" id="PS00674">
    <property type="entry name" value="AAA"/>
    <property type="match status" value="1"/>
</dbReference>
<dbReference type="CDD" id="cd19481">
    <property type="entry name" value="RecA-like_protease"/>
    <property type="match status" value="1"/>
</dbReference>
<dbReference type="InterPro" id="IPR003960">
    <property type="entry name" value="ATPase_AAA_CS"/>
</dbReference>
<organism evidence="3 4">
    <name type="scientific">Strigomonas culicis</name>
    <dbReference type="NCBI Taxonomy" id="28005"/>
    <lineage>
        <taxon>Eukaryota</taxon>
        <taxon>Discoba</taxon>
        <taxon>Euglenozoa</taxon>
        <taxon>Kinetoplastea</taxon>
        <taxon>Metakinetoplastina</taxon>
        <taxon>Trypanosomatida</taxon>
        <taxon>Trypanosomatidae</taxon>
        <taxon>Strigomonadinae</taxon>
        <taxon>Strigomonas</taxon>
    </lineage>
</organism>
<sequence length="532" mass="57457">MAQVEQFVRDALSIVRVPSQSCCFALVGTRGDGRSYCIGQLCDRLLGCGYVLSSVSDSLTYNDETVTTEGHVVIVDYFALIADLEACPSFGCKGSTFAPDTVVVIDNVELLDSLCQINGKTHLLKRLARLLWDSVGCVLIVCAEDENNIPFYFVESHSPTVFKLSSFTEEEMRQLGQRTTDRATPTAVMGDFSTSFREDTQLCRRSVVAAVALCLGGTKSQCEGSPADTRALLSDALVSFVGSKGDVSAVTQRVHLYGLQPLVERLRVLVQVFVNLRQEKGAQQLVSKSVSTTGILLHGPSGCGKTALAQQLALEFPKIHFSFVNCTTLFSKYLGESEEKLRAVYQAARAKTPSVVVLDEVDVIAPSRGSLNEASGGKTGVDVSSRMLAGLLCELDGVTDNSGVLTICTTNAPHVLDVALLRQGRLETVLYVPPLTVEAAHEMALDFFSQCGDAGNASAKDMLARHLAEKMTRCTPASLRYMLRKILESRLGSPSNDKQQYSGVLPPTEAQIDALLTEHGSVINPVQYTTAF</sequence>
<keyword evidence="4" id="KW-1185">Reference proteome</keyword>
<dbReference type="SUPFAM" id="SSF52540">
    <property type="entry name" value="P-loop containing nucleoside triphosphate hydrolases"/>
    <property type="match status" value="1"/>
</dbReference>
<name>S9V7X8_9TRYP</name>
<dbReference type="GO" id="GO:0005524">
    <property type="term" value="F:ATP binding"/>
    <property type="evidence" value="ECO:0007669"/>
    <property type="project" value="UniProtKB-KW"/>
</dbReference>
<evidence type="ECO:0000256" key="1">
    <source>
        <dbReference type="RuleBase" id="RU003651"/>
    </source>
</evidence>
<dbReference type="InterPro" id="IPR050168">
    <property type="entry name" value="AAA_ATPase_domain"/>
</dbReference>
<dbReference type="InterPro" id="IPR003593">
    <property type="entry name" value="AAA+_ATPase"/>
</dbReference>